<feature type="compositionally biased region" description="Basic residues" evidence="1">
    <location>
        <begin position="57"/>
        <end position="68"/>
    </location>
</feature>
<dbReference type="EMBL" id="JASBNA010000003">
    <property type="protein sequence ID" value="KAK7693217.1"/>
    <property type="molecule type" value="Genomic_DNA"/>
</dbReference>
<feature type="region of interest" description="Disordered" evidence="1">
    <location>
        <begin position="326"/>
        <end position="398"/>
    </location>
</feature>
<proteinExistence type="predicted"/>
<evidence type="ECO:0000313" key="4">
    <source>
        <dbReference type="Proteomes" id="UP001385951"/>
    </source>
</evidence>
<feature type="compositionally biased region" description="Polar residues" evidence="1">
    <location>
        <begin position="20"/>
        <end position="43"/>
    </location>
</feature>
<feature type="domain" description="DUF6589" evidence="2">
    <location>
        <begin position="481"/>
        <end position="911"/>
    </location>
</feature>
<comment type="caution">
    <text evidence="3">The sequence shown here is derived from an EMBL/GenBank/DDBJ whole genome shotgun (WGS) entry which is preliminary data.</text>
</comment>
<accession>A0AAW0GKP1</accession>
<feature type="region of interest" description="Disordered" evidence="1">
    <location>
        <begin position="1"/>
        <end position="90"/>
    </location>
</feature>
<keyword evidence="4" id="KW-1185">Reference proteome</keyword>
<feature type="compositionally biased region" description="Basic and acidic residues" evidence="1">
    <location>
        <begin position="74"/>
        <end position="90"/>
    </location>
</feature>
<organism evidence="3 4">
    <name type="scientific">Cerrena zonata</name>
    <dbReference type="NCBI Taxonomy" id="2478898"/>
    <lineage>
        <taxon>Eukaryota</taxon>
        <taxon>Fungi</taxon>
        <taxon>Dikarya</taxon>
        <taxon>Basidiomycota</taxon>
        <taxon>Agaricomycotina</taxon>
        <taxon>Agaricomycetes</taxon>
        <taxon>Polyporales</taxon>
        <taxon>Cerrenaceae</taxon>
        <taxon>Cerrena</taxon>
    </lineage>
</organism>
<evidence type="ECO:0000256" key="1">
    <source>
        <dbReference type="SAM" id="MobiDB-lite"/>
    </source>
</evidence>
<name>A0AAW0GKP1_9APHY</name>
<dbReference type="Proteomes" id="UP001385951">
    <property type="component" value="Unassembled WGS sequence"/>
</dbReference>
<dbReference type="AlphaFoldDB" id="A0AAW0GKP1"/>
<reference evidence="3 4" key="1">
    <citation type="submission" date="2022-09" db="EMBL/GenBank/DDBJ databases">
        <authorList>
            <person name="Palmer J.M."/>
        </authorList>
    </citation>
    <scope>NUCLEOTIDE SEQUENCE [LARGE SCALE GENOMIC DNA]</scope>
    <source>
        <strain evidence="3 4">DSM 7382</strain>
    </source>
</reference>
<sequence>MRIPSGIPSTPKRTRMDDASSVSVMQMSLTQAGPCSPQSSPVIASSPIVGTKEEKKAIRRKKGLKARKLTQAESKAKRDQVNQEAKKKRDCEREDALLHSQFIIATKEAAQKARSRSEPAEVFEKILVELKDHGLGWGDLVLYVSGTRVDQKKERYLGFFARGDLVRCVLDLWVSSHNSPTGRQLVHDWALSYIGKCVSQEGETVKKNGLLQSQKHPITQEFAQDFDLRSIYTSIKSLCPTVSAILSAFSTTTRQMKMLIPVSVMRNNNRIGSALLILLGDRSQRNSYVKHVMGLYLYAVGASRQLTSVLNSLGICSSYSTLVGSEQQAPKDSDNTGHSSESEDDPDWIPDTSDSDGESSKWESSSGNSESESESPSDSEVERNSRVEGVQVGSINKEGSGRGTGLLKRLSLACRESVRSLAQTSLIGSVYDNANLTYKVAEQILGRKDSMESGTCASIFPLFEATEDEMKTSDLLASLDKAPLLSVKDILLSNEENVFLEKCLEHAALHAIVTYGGEGFARFRDSVHGLMPHSEDKITLHKTDIRPLPAMTVDESSITGNAEVHDEIFTEVGYDVTSAIFARVVRIIFGDQLSVSRMRTVSANRVGHDDPQRSFLNLALGPGLFHYQIHVAGGLLETHWGNPRLGARDPGSLSFHNTLLDRKPIVLSSAPPYRISRDLIFVSLYGRLIHCLELVAGCSSLDDYARTTNLDTLRTHCKQIIDKFANPKICADLRLARARQHRTEDSVASDVIGSVPSTDHRVGDMVFENAILFLRDALLLREFTDAIKSGDSGRVRIMLKVLALGYRGMGRTKYAYETLNLLHNLTYIWPTPLRNIMMKNWLLNPTGRHNAWVPVDLVQEHFIFWTKVIYSAQGSNASWEWLANITPCINTLRQLATQLNSTLGSKQGTKHHTPGLENDVREIVKSLRTHRVYQRELGRTIESDSAVIPNILVSGLNQLAIPLRAYNTTFERFRARLRVRPLIGNPPLANPTSNSDQDFVNNARANGQGISHMSEDGKVYAKESNEVGELERASDSESEIDDDVLDTDFRTLWQ</sequence>
<evidence type="ECO:0000259" key="2">
    <source>
        <dbReference type="Pfam" id="PF20231"/>
    </source>
</evidence>
<dbReference type="InterPro" id="IPR046496">
    <property type="entry name" value="DUF6589"/>
</dbReference>
<gene>
    <name evidence="3" type="ORF">QCA50_002783</name>
</gene>
<protein>
    <recommendedName>
        <fullName evidence="2">DUF6589 domain-containing protein</fullName>
    </recommendedName>
</protein>
<feature type="compositionally biased region" description="Acidic residues" evidence="1">
    <location>
        <begin position="1036"/>
        <end position="1046"/>
    </location>
</feature>
<evidence type="ECO:0000313" key="3">
    <source>
        <dbReference type="EMBL" id="KAK7693217.1"/>
    </source>
</evidence>
<feature type="compositionally biased region" description="Basic and acidic residues" evidence="1">
    <location>
        <begin position="1021"/>
        <end position="1035"/>
    </location>
</feature>
<feature type="compositionally biased region" description="Acidic residues" evidence="1">
    <location>
        <begin position="342"/>
        <end position="357"/>
    </location>
</feature>
<feature type="region of interest" description="Disordered" evidence="1">
    <location>
        <begin position="1021"/>
        <end position="1046"/>
    </location>
</feature>
<dbReference type="Pfam" id="PF20231">
    <property type="entry name" value="DUF6589"/>
    <property type="match status" value="1"/>
</dbReference>